<dbReference type="RefSeq" id="WP_090744821.1">
    <property type="nucleotide sequence ID" value="NZ_CZQA01000001.1"/>
</dbReference>
<evidence type="ECO:0000313" key="2">
    <source>
        <dbReference type="EMBL" id="CUS33349.1"/>
    </source>
</evidence>
<dbReference type="EMBL" id="CZQA01000001">
    <property type="protein sequence ID" value="CUS33349.1"/>
    <property type="molecule type" value="Genomic_DNA"/>
</dbReference>
<feature type="signal peptide" evidence="1">
    <location>
        <begin position="1"/>
        <end position="23"/>
    </location>
</feature>
<evidence type="ECO:0000313" key="3">
    <source>
        <dbReference type="Proteomes" id="UP000199032"/>
    </source>
</evidence>
<reference evidence="2 3" key="1">
    <citation type="submission" date="2015-10" db="EMBL/GenBank/DDBJ databases">
        <authorList>
            <person name="Gilbert D.G."/>
        </authorList>
    </citation>
    <scope>NUCLEOTIDE SEQUENCE [LARGE SCALE GENOMIC DNA]</scope>
    <source>
        <strain evidence="2">COMA1</strain>
    </source>
</reference>
<keyword evidence="1" id="KW-0732">Signal</keyword>
<dbReference type="AlphaFoldDB" id="A0A0S4L730"/>
<feature type="chain" id="PRO_5006623783" evidence="1">
    <location>
        <begin position="24"/>
        <end position="76"/>
    </location>
</feature>
<name>A0A0S4L730_9BACT</name>
<dbReference type="Proteomes" id="UP000199032">
    <property type="component" value="Unassembled WGS sequence"/>
</dbReference>
<proteinExistence type="predicted"/>
<organism evidence="2 3">
    <name type="scientific">Candidatus Nitrospira nitrosa</name>
    <dbReference type="NCBI Taxonomy" id="1742972"/>
    <lineage>
        <taxon>Bacteria</taxon>
        <taxon>Pseudomonadati</taxon>
        <taxon>Nitrospirota</taxon>
        <taxon>Nitrospiria</taxon>
        <taxon>Nitrospirales</taxon>
        <taxon>Nitrospiraceae</taxon>
        <taxon>Nitrospira</taxon>
    </lineage>
</organism>
<keyword evidence="3" id="KW-1185">Reference proteome</keyword>
<sequence>MKTSVAGALLAGYKLLWPSATQAGSLLTTTQRADHEVIHNVETDPFGVAGLGEGGVRKSRLGFELCPGPSDPSSER</sequence>
<protein>
    <submittedName>
        <fullName evidence="2">Uncharacterized protein</fullName>
    </submittedName>
</protein>
<accession>A0A0S4L730</accession>
<gene>
    <name evidence="2" type="ORF">COMA1_11107</name>
</gene>
<evidence type="ECO:0000256" key="1">
    <source>
        <dbReference type="SAM" id="SignalP"/>
    </source>
</evidence>